<reference evidence="1" key="1">
    <citation type="journal article" date="2014" name="Int. J. Syst. Evol. Microbiol.">
        <title>Complete genome sequence of Corynebacterium casei LMG S-19264T (=DSM 44701T), isolated from a smear-ripened cheese.</title>
        <authorList>
            <consortium name="US DOE Joint Genome Institute (JGI-PGF)"/>
            <person name="Walter F."/>
            <person name="Albersmeier A."/>
            <person name="Kalinowski J."/>
            <person name="Ruckert C."/>
        </authorList>
    </citation>
    <scope>NUCLEOTIDE SEQUENCE</scope>
    <source>
        <strain evidence="1">KCTC 22169</strain>
    </source>
</reference>
<comment type="caution">
    <text evidence="1">The sequence shown here is derived from an EMBL/GenBank/DDBJ whole genome shotgun (WGS) entry which is preliminary data.</text>
</comment>
<dbReference type="InterPro" id="IPR054196">
    <property type="entry name" value="DUF6901"/>
</dbReference>
<dbReference type="Pfam" id="PF21842">
    <property type="entry name" value="DUF6901"/>
    <property type="match status" value="1"/>
</dbReference>
<keyword evidence="2" id="KW-1185">Reference proteome</keyword>
<evidence type="ECO:0000313" key="2">
    <source>
        <dbReference type="Proteomes" id="UP000626148"/>
    </source>
</evidence>
<evidence type="ECO:0000313" key="1">
    <source>
        <dbReference type="EMBL" id="GGX56823.1"/>
    </source>
</evidence>
<name>A0A918KBT7_9GAMM</name>
<organism evidence="1 2">
    <name type="scientific">Saccharospirillum salsuginis</name>
    <dbReference type="NCBI Taxonomy" id="418750"/>
    <lineage>
        <taxon>Bacteria</taxon>
        <taxon>Pseudomonadati</taxon>
        <taxon>Pseudomonadota</taxon>
        <taxon>Gammaproteobacteria</taxon>
        <taxon>Oceanospirillales</taxon>
        <taxon>Saccharospirillaceae</taxon>
        <taxon>Saccharospirillum</taxon>
    </lineage>
</organism>
<dbReference type="RefSeq" id="WP_189609171.1">
    <property type="nucleotide sequence ID" value="NZ_BMXR01000006.1"/>
</dbReference>
<dbReference type="EMBL" id="BMXR01000006">
    <property type="protein sequence ID" value="GGX56823.1"/>
    <property type="molecule type" value="Genomic_DNA"/>
</dbReference>
<sequence length="229" mass="25700">MNDWLYRFEFHTGDTIDIEARWSEDDGVIQATPGPDSLPDDLKQSVWLENDQCSHCPLVPSRSPLCPLAATIIPVTHRFEQHDSTEAVRVIATSRDREVRADTNLQRGLGSLLGLLMGGSACPHFAFFRPMAAMHLPFSNDEETFFRVIGNALLSLAMRDEETSLDQANEHLKKQYEALGVVNLGMAQRLRRCATTDSGINAVIVLDMLARLIGDDPEEYIEALRPWYT</sequence>
<protein>
    <submittedName>
        <fullName evidence="1">Uncharacterized protein</fullName>
    </submittedName>
</protein>
<dbReference type="Proteomes" id="UP000626148">
    <property type="component" value="Unassembled WGS sequence"/>
</dbReference>
<proteinExistence type="predicted"/>
<accession>A0A918KBT7</accession>
<reference evidence="1" key="2">
    <citation type="submission" date="2020-09" db="EMBL/GenBank/DDBJ databases">
        <authorList>
            <person name="Sun Q."/>
            <person name="Kim S."/>
        </authorList>
    </citation>
    <scope>NUCLEOTIDE SEQUENCE</scope>
    <source>
        <strain evidence="1">KCTC 22169</strain>
    </source>
</reference>
<dbReference type="AlphaFoldDB" id="A0A918KBT7"/>
<gene>
    <name evidence="1" type="ORF">GCM10007392_25360</name>
</gene>